<dbReference type="InterPro" id="IPR001387">
    <property type="entry name" value="Cro/C1-type_HTH"/>
</dbReference>
<dbReference type="Proteomes" id="UP000664073">
    <property type="component" value="Unassembled WGS sequence"/>
</dbReference>
<dbReference type="SUPFAM" id="SSF51182">
    <property type="entry name" value="RmlC-like cupins"/>
    <property type="match status" value="1"/>
</dbReference>
<dbReference type="CDD" id="cd02209">
    <property type="entry name" value="cupin_XRE_C"/>
    <property type="match status" value="1"/>
</dbReference>
<dbReference type="InterPro" id="IPR011051">
    <property type="entry name" value="RmlC_Cupin_sf"/>
</dbReference>
<keyword evidence="1" id="KW-0238">DNA-binding</keyword>
<dbReference type="CDD" id="cd00093">
    <property type="entry name" value="HTH_XRE"/>
    <property type="match status" value="1"/>
</dbReference>
<sequence length="233" mass="25343">MRPSKRIVAARNETARTGASRNAAARQTEDLATGSLASPARELTLEESLGAQVRQLRRRAELTGGDLAAAAGISLGMLSKIENGQISPSLATLQAVCRALSVPLSQLFATAEEQHDCSFVKTGQGVAIERRGTKAGHHYRLLGHLLSGPVVMEPYLITLDEDAQPYTSFRHQGVELLYMLTGRVAYRHGEEIYEMGPGDTLMFDSQAPHGPEKLIETPMTYLSIIVYPRQVEG</sequence>
<dbReference type="InterPro" id="IPR013096">
    <property type="entry name" value="Cupin_2"/>
</dbReference>
<dbReference type="Pfam" id="PF07883">
    <property type="entry name" value="Cupin_2"/>
    <property type="match status" value="1"/>
</dbReference>
<organism evidence="4 5">
    <name type="scientific">Acetobacter garciniae</name>
    <dbReference type="NCBI Taxonomy" id="2817435"/>
    <lineage>
        <taxon>Bacteria</taxon>
        <taxon>Pseudomonadati</taxon>
        <taxon>Pseudomonadota</taxon>
        <taxon>Alphaproteobacteria</taxon>
        <taxon>Acetobacterales</taxon>
        <taxon>Acetobacteraceae</taxon>
        <taxon>Acetobacter</taxon>
    </lineage>
</organism>
<evidence type="ECO:0000313" key="5">
    <source>
        <dbReference type="Proteomes" id="UP000664073"/>
    </source>
</evidence>
<dbReference type="Gene3D" id="2.60.120.10">
    <property type="entry name" value="Jelly Rolls"/>
    <property type="match status" value="1"/>
</dbReference>
<dbReference type="InterPro" id="IPR050807">
    <property type="entry name" value="TransReg_Diox_bact_type"/>
</dbReference>
<comment type="caution">
    <text evidence="4">The sequence shown here is derived from an EMBL/GenBank/DDBJ whole genome shotgun (WGS) entry which is preliminary data.</text>
</comment>
<evidence type="ECO:0000313" key="4">
    <source>
        <dbReference type="EMBL" id="MBO1325783.1"/>
    </source>
</evidence>
<reference evidence="4" key="1">
    <citation type="submission" date="2021-03" db="EMBL/GenBank/DDBJ databases">
        <title>The complete genome sequence of Acetobacter sp. TBRC 12339.</title>
        <authorList>
            <person name="Charoenyingcharoen P."/>
            <person name="Yukphan P."/>
        </authorList>
    </citation>
    <scope>NUCLEOTIDE SEQUENCE</scope>
    <source>
        <strain evidence="4">TBRC 12339</strain>
    </source>
</reference>
<dbReference type="InterPro" id="IPR014710">
    <property type="entry name" value="RmlC-like_jellyroll"/>
</dbReference>
<dbReference type="AlphaFoldDB" id="A0A939HJW2"/>
<dbReference type="Gene3D" id="1.10.260.40">
    <property type="entry name" value="lambda repressor-like DNA-binding domains"/>
    <property type="match status" value="1"/>
</dbReference>
<keyword evidence="5" id="KW-1185">Reference proteome</keyword>
<dbReference type="PANTHER" id="PTHR46797">
    <property type="entry name" value="HTH-TYPE TRANSCRIPTIONAL REGULATOR"/>
    <property type="match status" value="1"/>
</dbReference>
<dbReference type="SMART" id="SM00530">
    <property type="entry name" value="HTH_XRE"/>
    <property type="match status" value="1"/>
</dbReference>
<dbReference type="RefSeq" id="WP_207846426.1">
    <property type="nucleotide sequence ID" value="NZ_JAFVMH010000005.1"/>
</dbReference>
<evidence type="ECO:0000256" key="2">
    <source>
        <dbReference type="SAM" id="MobiDB-lite"/>
    </source>
</evidence>
<gene>
    <name evidence="4" type="ORF">J2D77_11510</name>
</gene>
<dbReference type="GO" id="GO:0003700">
    <property type="term" value="F:DNA-binding transcription factor activity"/>
    <property type="evidence" value="ECO:0007669"/>
    <property type="project" value="TreeGrafter"/>
</dbReference>
<dbReference type="PANTHER" id="PTHR46797:SF1">
    <property type="entry name" value="METHYLPHOSPHONATE SYNTHASE"/>
    <property type="match status" value="1"/>
</dbReference>
<evidence type="ECO:0000259" key="3">
    <source>
        <dbReference type="PROSITE" id="PS50943"/>
    </source>
</evidence>
<dbReference type="GO" id="GO:0003677">
    <property type="term" value="F:DNA binding"/>
    <property type="evidence" value="ECO:0007669"/>
    <property type="project" value="UniProtKB-KW"/>
</dbReference>
<accession>A0A939HJW2</accession>
<protein>
    <submittedName>
        <fullName evidence="4">Helix-turn-helix transcriptional regulator</fullName>
    </submittedName>
</protein>
<dbReference type="SUPFAM" id="SSF47413">
    <property type="entry name" value="lambda repressor-like DNA-binding domains"/>
    <property type="match status" value="1"/>
</dbReference>
<dbReference type="EMBL" id="JAFVMH010000005">
    <property type="protein sequence ID" value="MBO1325783.1"/>
    <property type="molecule type" value="Genomic_DNA"/>
</dbReference>
<feature type="domain" description="HTH cro/C1-type" evidence="3">
    <location>
        <begin position="53"/>
        <end position="107"/>
    </location>
</feature>
<proteinExistence type="predicted"/>
<feature type="region of interest" description="Disordered" evidence="2">
    <location>
        <begin position="1"/>
        <end position="35"/>
    </location>
</feature>
<dbReference type="PROSITE" id="PS50943">
    <property type="entry name" value="HTH_CROC1"/>
    <property type="match status" value="1"/>
</dbReference>
<name>A0A939HJW2_9PROT</name>
<dbReference type="InterPro" id="IPR010982">
    <property type="entry name" value="Lambda_DNA-bd_dom_sf"/>
</dbReference>
<evidence type="ECO:0000256" key="1">
    <source>
        <dbReference type="ARBA" id="ARBA00023125"/>
    </source>
</evidence>
<dbReference type="Pfam" id="PF13560">
    <property type="entry name" value="HTH_31"/>
    <property type="match status" value="1"/>
</dbReference>
<dbReference type="GO" id="GO:0005829">
    <property type="term" value="C:cytosol"/>
    <property type="evidence" value="ECO:0007669"/>
    <property type="project" value="TreeGrafter"/>
</dbReference>